<dbReference type="GO" id="GO:0006310">
    <property type="term" value="P:DNA recombination"/>
    <property type="evidence" value="ECO:0007669"/>
    <property type="project" value="UniProtKB-KW"/>
</dbReference>
<dbReference type="SUPFAM" id="SSF56349">
    <property type="entry name" value="DNA breaking-rejoining enzymes"/>
    <property type="match status" value="1"/>
</dbReference>
<accession>A0A1H2XI04</accession>
<keyword evidence="2 4" id="KW-0238">DNA-binding</keyword>
<reference evidence="8" key="1">
    <citation type="submission" date="2016-10" db="EMBL/GenBank/DDBJ databases">
        <authorList>
            <person name="Varghese N."/>
            <person name="Submissions S."/>
        </authorList>
    </citation>
    <scope>NUCLEOTIDE SEQUENCE [LARGE SCALE GENOMIC DNA]</scope>
    <source>
        <strain evidence="8">CGMCC 4.3530</strain>
    </source>
</reference>
<dbReference type="InterPro" id="IPR002104">
    <property type="entry name" value="Integrase_catalytic"/>
</dbReference>
<evidence type="ECO:0000259" key="5">
    <source>
        <dbReference type="PROSITE" id="PS51898"/>
    </source>
</evidence>
<comment type="similarity">
    <text evidence="1">Belongs to the 'phage' integrase family.</text>
</comment>
<gene>
    <name evidence="7" type="ORF">SAMN05216215_100692</name>
</gene>
<dbReference type="Gene3D" id="1.10.443.10">
    <property type="entry name" value="Intergrase catalytic core"/>
    <property type="match status" value="1"/>
</dbReference>
<evidence type="ECO:0000313" key="8">
    <source>
        <dbReference type="Proteomes" id="UP000199529"/>
    </source>
</evidence>
<name>A0A1H2XI04_9PSEU</name>
<dbReference type="Gene3D" id="1.10.150.130">
    <property type="match status" value="1"/>
</dbReference>
<sequence>MISSDGRVVEPIDDYLAACTDREHSPNTIRARAFDLRAWLVFLDLLGVGLLDASPEHVDQFAGWLRRPVQPGRLRTVEEADPPAREPSTVNRALDSVCMFYEFLARRGVGLSAHLVRYRPARSGDYGGFLAGIASAPVKERKTRLKEVTRRPATLTDDEVQAILDACDRLRDRLLIALMFETGCRIGQALGLRHEDINTDRSAITLRPRENNVNRARGKSREAKQIPVRRTLLDLYTDYLFAEYGELGSDYVFVSLWNGPYGSPMTYWGVMSLVKRLRKRTGIDFHPHVFRHTHATALLRAGVRLEVAAELLTHSSTRTTADIYAHLDTDDLVQELERVGFWEAR</sequence>
<dbReference type="InterPro" id="IPR010998">
    <property type="entry name" value="Integrase_recombinase_N"/>
</dbReference>
<dbReference type="PANTHER" id="PTHR30349">
    <property type="entry name" value="PHAGE INTEGRASE-RELATED"/>
    <property type="match status" value="1"/>
</dbReference>
<proteinExistence type="inferred from homology"/>
<evidence type="ECO:0000259" key="6">
    <source>
        <dbReference type="PROSITE" id="PS51900"/>
    </source>
</evidence>
<feature type="domain" description="Tyr recombinase" evidence="5">
    <location>
        <begin position="150"/>
        <end position="337"/>
    </location>
</feature>
<keyword evidence="3" id="KW-0233">DNA recombination</keyword>
<dbReference type="InterPro" id="IPR044068">
    <property type="entry name" value="CB"/>
</dbReference>
<dbReference type="InterPro" id="IPR011010">
    <property type="entry name" value="DNA_brk_join_enz"/>
</dbReference>
<evidence type="ECO:0000313" key="7">
    <source>
        <dbReference type="EMBL" id="SDW92460.1"/>
    </source>
</evidence>
<dbReference type="Pfam" id="PF00589">
    <property type="entry name" value="Phage_integrase"/>
    <property type="match status" value="1"/>
</dbReference>
<dbReference type="GO" id="GO:0003677">
    <property type="term" value="F:DNA binding"/>
    <property type="evidence" value="ECO:0007669"/>
    <property type="project" value="UniProtKB-UniRule"/>
</dbReference>
<evidence type="ECO:0000256" key="4">
    <source>
        <dbReference type="PROSITE-ProRule" id="PRU01248"/>
    </source>
</evidence>
<evidence type="ECO:0000256" key="1">
    <source>
        <dbReference type="ARBA" id="ARBA00008857"/>
    </source>
</evidence>
<dbReference type="AlphaFoldDB" id="A0A1H2XI04"/>
<dbReference type="InterPro" id="IPR013762">
    <property type="entry name" value="Integrase-like_cat_sf"/>
</dbReference>
<dbReference type="Proteomes" id="UP000199529">
    <property type="component" value="Unassembled WGS sequence"/>
</dbReference>
<organism evidence="7 8">
    <name type="scientific">Saccharopolyspora shandongensis</name>
    <dbReference type="NCBI Taxonomy" id="418495"/>
    <lineage>
        <taxon>Bacteria</taxon>
        <taxon>Bacillati</taxon>
        <taxon>Actinomycetota</taxon>
        <taxon>Actinomycetes</taxon>
        <taxon>Pseudonocardiales</taxon>
        <taxon>Pseudonocardiaceae</taxon>
        <taxon>Saccharopolyspora</taxon>
    </lineage>
</organism>
<evidence type="ECO:0000256" key="2">
    <source>
        <dbReference type="ARBA" id="ARBA00023125"/>
    </source>
</evidence>
<dbReference type="GO" id="GO:0015074">
    <property type="term" value="P:DNA integration"/>
    <property type="evidence" value="ECO:0007669"/>
    <property type="project" value="InterPro"/>
</dbReference>
<dbReference type="PROSITE" id="PS51898">
    <property type="entry name" value="TYR_RECOMBINASE"/>
    <property type="match status" value="1"/>
</dbReference>
<dbReference type="InterPro" id="IPR050090">
    <property type="entry name" value="Tyrosine_recombinase_XerCD"/>
</dbReference>
<keyword evidence="8" id="KW-1185">Reference proteome</keyword>
<evidence type="ECO:0000256" key="3">
    <source>
        <dbReference type="ARBA" id="ARBA00023172"/>
    </source>
</evidence>
<dbReference type="PROSITE" id="PS51900">
    <property type="entry name" value="CB"/>
    <property type="match status" value="1"/>
</dbReference>
<dbReference type="PANTHER" id="PTHR30349:SF41">
    <property type="entry name" value="INTEGRASE_RECOMBINASE PROTEIN MJ0367-RELATED"/>
    <property type="match status" value="1"/>
</dbReference>
<protein>
    <submittedName>
        <fullName evidence="7">Site-specific recombinase XerD</fullName>
    </submittedName>
</protein>
<feature type="domain" description="Core-binding (CB)" evidence="6">
    <location>
        <begin position="3"/>
        <end position="105"/>
    </location>
</feature>
<dbReference type="EMBL" id="FNOK01000006">
    <property type="protein sequence ID" value="SDW92460.1"/>
    <property type="molecule type" value="Genomic_DNA"/>
</dbReference>
<dbReference type="STRING" id="418495.SAMN05216215_100692"/>